<dbReference type="GO" id="GO:0016787">
    <property type="term" value="F:hydrolase activity"/>
    <property type="evidence" value="ECO:0007669"/>
    <property type="project" value="UniProtKB-KW"/>
</dbReference>
<dbReference type="Pfam" id="PF20737">
    <property type="entry name" value="Glyco_hydro127C"/>
    <property type="match status" value="1"/>
</dbReference>
<dbReference type="EMBL" id="JAOQKJ010000005">
    <property type="protein sequence ID" value="MCU6744199.1"/>
    <property type="molecule type" value="Genomic_DNA"/>
</dbReference>
<organism evidence="4 5">
    <name type="scientific">Suilimivivens aceti</name>
    <dbReference type="NCBI Taxonomy" id="2981774"/>
    <lineage>
        <taxon>Bacteria</taxon>
        <taxon>Bacillati</taxon>
        <taxon>Bacillota</taxon>
        <taxon>Clostridia</taxon>
        <taxon>Lachnospirales</taxon>
        <taxon>Lachnospiraceae</taxon>
        <taxon>Suilimivivens</taxon>
    </lineage>
</organism>
<proteinExistence type="predicted"/>
<dbReference type="InterPro" id="IPR049049">
    <property type="entry name" value="Beta-AFase-like_GH127_C"/>
</dbReference>
<dbReference type="Proteomes" id="UP001652432">
    <property type="component" value="Unassembled WGS sequence"/>
</dbReference>
<keyword evidence="4" id="KW-0378">Hydrolase</keyword>
<dbReference type="PANTHER" id="PTHR43465">
    <property type="entry name" value="DUF1680 DOMAIN PROTEIN (AFU_ORTHOLOGUE AFUA_1G08910)"/>
    <property type="match status" value="1"/>
</dbReference>
<name>A0ABT2T1R3_9FIRM</name>
<evidence type="ECO:0000259" key="2">
    <source>
        <dbReference type="Pfam" id="PF20736"/>
    </source>
</evidence>
<gene>
    <name evidence="4" type="ORF">OCV77_06775</name>
</gene>
<evidence type="ECO:0000313" key="4">
    <source>
        <dbReference type="EMBL" id="MCU6744199.1"/>
    </source>
</evidence>
<dbReference type="RefSeq" id="WP_262574202.1">
    <property type="nucleotide sequence ID" value="NZ_JAOQKJ010000005.1"/>
</dbReference>
<dbReference type="Pfam" id="PF07944">
    <property type="entry name" value="Beta-AFase-like_GH127_cat"/>
    <property type="match status" value="1"/>
</dbReference>
<reference evidence="4 5" key="1">
    <citation type="journal article" date="2021" name="ISME Commun">
        <title>Automated analysis of genomic sequences facilitates high-throughput and comprehensive description of bacteria.</title>
        <authorList>
            <person name="Hitch T.C.A."/>
        </authorList>
    </citation>
    <scope>NUCLEOTIDE SEQUENCE [LARGE SCALE GENOMIC DNA]</scope>
    <source>
        <strain evidence="4 5">Sanger_18</strain>
    </source>
</reference>
<dbReference type="Pfam" id="PF20736">
    <property type="entry name" value="Glyco_hydro127M"/>
    <property type="match status" value="1"/>
</dbReference>
<dbReference type="InterPro" id="IPR012878">
    <property type="entry name" value="Beta-AFase-like_GH127_cat"/>
</dbReference>
<dbReference type="SUPFAM" id="SSF48208">
    <property type="entry name" value="Six-hairpin glycosidases"/>
    <property type="match status" value="1"/>
</dbReference>
<evidence type="ECO:0000259" key="3">
    <source>
        <dbReference type="Pfam" id="PF20737"/>
    </source>
</evidence>
<feature type="domain" description="Non-reducing end beta-L-arabinofuranosidase-like GH127 catalytic" evidence="1">
    <location>
        <begin position="11"/>
        <end position="423"/>
    </location>
</feature>
<dbReference type="InterPro" id="IPR049046">
    <property type="entry name" value="Beta-AFase-like_GH127_middle"/>
</dbReference>
<evidence type="ECO:0000259" key="1">
    <source>
        <dbReference type="Pfam" id="PF07944"/>
    </source>
</evidence>
<evidence type="ECO:0000313" key="5">
    <source>
        <dbReference type="Proteomes" id="UP001652432"/>
    </source>
</evidence>
<sequence>MGDLQLVKKFKVNDGFFGRYEKLVKDVVLPYQEKALNDQIEGADKSHCIENFRMAAEKLKTGKCDGEFYGMVFQDSDVAKWLEGVAYSLTQYPDAELERRCDEIIDLIGEAQQEDGYLNTYFTVKAPDQRWTNLQEAHELYCAGHMMEAAVAYAECTGKVKLLDIMCGMADHIYKRFIEDGAEGYPGHPEIELALLRMYRCTKKEKYKELALHFINVRGVDSDYFCKEKERRKWTVWGADPEDKECMQCNAPVREQKKATGHAVRAVYLYTGMADAAMETGDTTLTEACKTLWNNITQCRMYVTGGIGSAYEGEAFTEDYHLPNDTAYAETCAAIGLIFFANKMLYLERNRKYADIMERALYNGVLAGMQLDGTRFFYVNPLETLPGISGEAKTHKHALPVRPKWFACACCPPNVARMLSSVSEYAWHLTQDTLFSNLYIDGTLDLTENFGGKIILETAYPYNHVISYKFAPVKETMYVPLAIRIPAWSKNTKILLNGKPAEYEMKSGYAYIFGEYRAEDIITIELDMEVKRVYTSSRVAANTGKAALQRGPLVYCAEGVDNENDVLSLSLKKDGKITLSEYMPDKLCGIQELYAEGYREVVSDDLYSYDAPVTKECQITLVPYYSWGNRGLNQMRVWIPIS</sequence>
<protein>
    <submittedName>
        <fullName evidence="4">Glycoside hydrolase family 127 protein</fullName>
    </submittedName>
</protein>
<accession>A0ABT2T1R3</accession>
<comment type="caution">
    <text evidence="4">The sequence shown here is derived from an EMBL/GenBank/DDBJ whole genome shotgun (WGS) entry which is preliminary data.</text>
</comment>
<dbReference type="InterPro" id="IPR049174">
    <property type="entry name" value="Beta-AFase-like"/>
</dbReference>
<dbReference type="PANTHER" id="PTHR43465:SF2">
    <property type="entry name" value="DUF1680 DOMAIN PROTEIN (AFU_ORTHOLOGUE AFUA_1G08910)"/>
    <property type="match status" value="1"/>
</dbReference>
<dbReference type="InterPro" id="IPR008928">
    <property type="entry name" value="6-hairpin_glycosidase_sf"/>
</dbReference>
<feature type="domain" description="Non-reducing end beta-L-arabinofuranosidase-like GH127 middle" evidence="2">
    <location>
        <begin position="434"/>
        <end position="528"/>
    </location>
</feature>
<keyword evidence="5" id="KW-1185">Reference proteome</keyword>
<feature type="domain" description="Non-reducing end beta-L-arabinofuranosidase-like GH127 C-terminal" evidence="3">
    <location>
        <begin position="530"/>
        <end position="640"/>
    </location>
</feature>